<evidence type="ECO:0000256" key="1">
    <source>
        <dbReference type="SAM" id="MobiDB-lite"/>
    </source>
</evidence>
<comment type="caution">
    <text evidence="2">The sequence shown here is derived from an EMBL/GenBank/DDBJ whole genome shotgun (WGS) entry which is preliminary data.</text>
</comment>
<feature type="compositionally biased region" description="Polar residues" evidence="1">
    <location>
        <begin position="212"/>
        <end position="222"/>
    </location>
</feature>
<organism evidence="2 3">
    <name type="scientific">Aspergillus terreus</name>
    <dbReference type="NCBI Taxonomy" id="33178"/>
    <lineage>
        <taxon>Eukaryota</taxon>
        <taxon>Fungi</taxon>
        <taxon>Dikarya</taxon>
        <taxon>Ascomycota</taxon>
        <taxon>Pezizomycotina</taxon>
        <taxon>Eurotiomycetes</taxon>
        <taxon>Eurotiomycetidae</taxon>
        <taxon>Eurotiales</taxon>
        <taxon>Aspergillaceae</taxon>
        <taxon>Aspergillus</taxon>
        <taxon>Aspergillus subgen. Circumdati</taxon>
    </lineage>
</organism>
<name>A0A5M3YW80_ASPTE</name>
<sequence length="252" mass="27409">MRSWTLIDGSCPLNPLSRPRSVVLDTPPRSTLEAAPTVDPEANSYPTESSPFSRGVRAFKTFLTKRLDDFPTRGAPEVVPACPMSTLRNASAASAAGKESVLPRSVELDVSQTTVKNASFPRIFSLYRDSWQLVCQTGSNYLGNITRVIPLKISRPLSFLQRNAEPQSSLDDSSAHAGQQLVPKRTVLDDNHAVKPACSPTFRPVAHAIPTQAPNQTTSAAEHSTGLEQRPEHMRGSCMAIVISLVVGVMWF</sequence>
<proteinExistence type="predicted"/>
<feature type="region of interest" description="Disordered" evidence="1">
    <location>
        <begin position="17"/>
        <end position="50"/>
    </location>
</feature>
<dbReference type="AlphaFoldDB" id="A0A5M3YW80"/>
<evidence type="ECO:0000313" key="3">
    <source>
        <dbReference type="Proteomes" id="UP000452235"/>
    </source>
</evidence>
<feature type="region of interest" description="Disordered" evidence="1">
    <location>
        <begin position="211"/>
        <end position="231"/>
    </location>
</feature>
<dbReference type="EMBL" id="BLJY01000003">
    <property type="protein sequence ID" value="GFF14275.1"/>
    <property type="molecule type" value="Genomic_DNA"/>
</dbReference>
<reference evidence="2 3" key="1">
    <citation type="submission" date="2020-01" db="EMBL/GenBank/DDBJ databases">
        <title>Aspergillus terreus IFO 6365 whole genome shotgun sequence.</title>
        <authorList>
            <person name="Kanamasa S."/>
            <person name="Takahashi H."/>
        </authorList>
    </citation>
    <scope>NUCLEOTIDE SEQUENCE [LARGE SCALE GENOMIC DNA]</scope>
    <source>
        <strain evidence="2 3">IFO 6365</strain>
    </source>
</reference>
<protein>
    <submittedName>
        <fullName evidence="2">Uncharacterized protein</fullName>
    </submittedName>
</protein>
<gene>
    <name evidence="2" type="ORF">ATEIFO6365_0003034100</name>
</gene>
<evidence type="ECO:0000313" key="2">
    <source>
        <dbReference type="EMBL" id="GFF14275.1"/>
    </source>
</evidence>
<dbReference type="OrthoDB" id="4344543at2759"/>
<keyword evidence="3" id="KW-1185">Reference proteome</keyword>
<dbReference type="Proteomes" id="UP000452235">
    <property type="component" value="Unassembled WGS sequence"/>
</dbReference>
<accession>A0A5M3YW80</accession>